<dbReference type="AlphaFoldDB" id="A0A1V1I3V4"/>
<dbReference type="NCBIfam" id="TIGR00299">
    <property type="entry name" value="nickel pincer cofactor biosynthesis protein LarC"/>
    <property type="match status" value="1"/>
</dbReference>
<evidence type="ECO:0000313" key="2">
    <source>
        <dbReference type="EMBL" id="CED94895.1"/>
    </source>
</evidence>
<evidence type="ECO:0000313" key="3">
    <source>
        <dbReference type="Proteomes" id="UP000245622"/>
    </source>
</evidence>
<proteinExistence type="predicted"/>
<organism evidence="2 3">
    <name type="scientific">Romboutsia ilealis</name>
    <dbReference type="NCBI Taxonomy" id="1115758"/>
    <lineage>
        <taxon>Bacteria</taxon>
        <taxon>Bacillati</taxon>
        <taxon>Bacillota</taxon>
        <taxon>Clostridia</taxon>
        <taxon>Peptostreptococcales</taxon>
        <taxon>Peptostreptococcaceae</taxon>
        <taxon>Romboutsia</taxon>
    </lineage>
</organism>
<dbReference type="InterPro" id="IPR002822">
    <property type="entry name" value="Ni_insertion"/>
</dbReference>
<dbReference type="KEGG" id="ril:CRIB_2296"/>
<dbReference type="PANTHER" id="PTHR36566">
    <property type="entry name" value="NICKEL INSERTION PROTEIN-RELATED"/>
    <property type="match status" value="1"/>
</dbReference>
<dbReference type="Pfam" id="PF01969">
    <property type="entry name" value="Ni_insertion"/>
    <property type="match status" value="1"/>
</dbReference>
<sequence length="248" mass="27282">MEERILYFDIVNGISGDMTIAALLGLGISKEIFLEEIKKLNLGDEFNINIQEKNESGIVGIKVEVITKEVNTHRHLSDIYEIIDKSSLNDSVKENAKKIFMVIAEAEAKVHGTTIDKIHFHEVGAIDSIVDVVSACILVDLLCVDKIYATTVPVGSGFVKCDHGLMPVPAPATIEILKGVPIRLNTVKGECTTPTGAAIIKTLCDDFVDVLELEVKQIGYGIGHKRFEIPNILRAILGVKKKKNLYMR</sequence>
<protein>
    <submittedName>
        <fullName evidence="2">UPF0272 protein CA C0774</fullName>
    </submittedName>
</protein>
<keyword evidence="1" id="KW-0533">Nickel</keyword>
<dbReference type="Proteomes" id="UP000245622">
    <property type="component" value="Chromosome 1"/>
</dbReference>
<gene>
    <name evidence="2" type="ORF">CRIB_2296</name>
</gene>
<dbReference type="PANTHER" id="PTHR36566:SF1">
    <property type="entry name" value="PYRIDINIUM-3,5-BISTHIOCARBOXYLIC ACID MONONUCLEOTIDE NICKEL INSERTION PROTEIN"/>
    <property type="match status" value="1"/>
</dbReference>
<accession>A0A1V1I3V4</accession>
<name>A0A1V1I3V4_9FIRM</name>
<reference evidence="2 3" key="1">
    <citation type="submission" date="2014-04" db="EMBL/GenBank/DDBJ databases">
        <authorList>
            <person name="Hornung B.V."/>
        </authorList>
    </citation>
    <scope>NUCLEOTIDE SEQUENCE [LARGE SCALE GENOMIC DNA]</scope>
    <source>
        <strain evidence="2 3">CRIB</strain>
    </source>
</reference>
<dbReference type="EMBL" id="LN555523">
    <property type="protein sequence ID" value="CED94895.1"/>
    <property type="molecule type" value="Genomic_DNA"/>
</dbReference>
<evidence type="ECO:0000256" key="1">
    <source>
        <dbReference type="ARBA" id="ARBA00022596"/>
    </source>
</evidence>
<keyword evidence="3" id="KW-1185">Reference proteome</keyword>